<dbReference type="STRING" id="765915.A0A1Y2H4E3"/>
<organism evidence="1 2">
    <name type="scientific">Catenaria anguillulae PL171</name>
    <dbReference type="NCBI Taxonomy" id="765915"/>
    <lineage>
        <taxon>Eukaryota</taxon>
        <taxon>Fungi</taxon>
        <taxon>Fungi incertae sedis</taxon>
        <taxon>Blastocladiomycota</taxon>
        <taxon>Blastocladiomycetes</taxon>
        <taxon>Blastocladiales</taxon>
        <taxon>Catenariaceae</taxon>
        <taxon>Catenaria</taxon>
    </lineage>
</organism>
<dbReference type="EMBL" id="MCFL01000202">
    <property type="protein sequence ID" value="ORZ29419.1"/>
    <property type="molecule type" value="Genomic_DNA"/>
</dbReference>
<sequence length="139" mass="15701">MSAKGKLSVFRKFKTARIDTSTLARPPSGFDSSFSPAYVHHVNGIVERFMRTLRNSIVTLYSDTYSQHNRDLHISVIAFAYNTHIHDDLGESPFYLRFGGDLRLPIDFVLSSPLDSVDAPIFSTADDVATSRPEHKRRL</sequence>
<keyword evidence="2" id="KW-1185">Reference proteome</keyword>
<gene>
    <name evidence="1" type="ORF">BCR44DRAFT_69151</name>
</gene>
<reference evidence="1 2" key="1">
    <citation type="submission" date="2016-07" db="EMBL/GenBank/DDBJ databases">
        <title>Pervasive Adenine N6-methylation of Active Genes in Fungi.</title>
        <authorList>
            <consortium name="DOE Joint Genome Institute"/>
            <person name="Mondo S.J."/>
            <person name="Dannebaum R.O."/>
            <person name="Kuo R.C."/>
            <person name="Labutti K."/>
            <person name="Haridas S."/>
            <person name="Kuo A."/>
            <person name="Salamov A."/>
            <person name="Ahrendt S.R."/>
            <person name="Lipzen A."/>
            <person name="Sullivan W."/>
            <person name="Andreopoulos W.B."/>
            <person name="Clum A."/>
            <person name="Lindquist E."/>
            <person name="Daum C."/>
            <person name="Ramamoorthy G.K."/>
            <person name="Gryganskyi A."/>
            <person name="Culley D."/>
            <person name="Magnuson J.K."/>
            <person name="James T.Y."/>
            <person name="O'Malley M.A."/>
            <person name="Stajich J.E."/>
            <person name="Spatafora J.W."/>
            <person name="Visel A."/>
            <person name="Grigoriev I.V."/>
        </authorList>
    </citation>
    <scope>NUCLEOTIDE SEQUENCE [LARGE SCALE GENOMIC DNA]</scope>
    <source>
        <strain evidence="1 2">PL171</strain>
    </source>
</reference>
<accession>A0A1Y2H4E3</accession>
<dbReference type="Gene3D" id="3.30.420.10">
    <property type="entry name" value="Ribonuclease H-like superfamily/Ribonuclease H"/>
    <property type="match status" value="1"/>
</dbReference>
<protein>
    <recommendedName>
        <fullName evidence="3">Integrase catalytic domain-containing protein</fullName>
    </recommendedName>
</protein>
<evidence type="ECO:0008006" key="3">
    <source>
        <dbReference type="Google" id="ProtNLM"/>
    </source>
</evidence>
<feature type="non-terminal residue" evidence="1">
    <location>
        <position position="139"/>
    </location>
</feature>
<dbReference type="GO" id="GO:0003676">
    <property type="term" value="F:nucleic acid binding"/>
    <property type="evidence" value="ECO:0007669"/>
    <property type="project" value="InterPro"/>
</dbReference>
<dbReference type="InterPro" id="IPR012337">
    <property type="entry name" value="RNaseH-like_sf"/>
</dbReference>
<name>A0A1Y2H4E3_9FUNG</name>
<dbReference type="OrthoDB" id="5592268at2759"/>
<comment type="caution">
    <text evidence="1">The sequence shown here is derived from an EMBL/GenBank/DDBJ whole genome shotgun (WGS) entry which is preliminary data.</text>
</comment>
<dbReference type="SUPFAM" id="SSF53098">
    <property type="entry name" value="Ribonuclease H-like"/>
    <property type="match status" value="1"/>
</dbReference>
<dbReference type="Proteomes" id="UP000193411">
    <property type="component" value="Unassembled WGS sequence"/>
</dbReference>
<dbReference type="AlphaFoldDB" id="A0A1Y2H4E3"/>
<evidence type="ECO:0000313" key="2">
    <source>
        <dbReference type="Proteomes" id="UP000193411"/>
    </source>
</evidence>
<dbReference type="InterPro" id="IPR036397">
    <property type="entry name" value="RNaseH_sf"/>
</dbReference>
<evidence type="ECO:0000313" key="1">
    <source>
        <dbReference type="EMBL" id="ORZ29419.1"/>
    </source>
</evidence>
<proteinExistence type="predicted"/>